<dbReference type="InterPro" id="IPR013406">
    <property type="entry name" value="CHP02574_addiction_mod"/>
</dbReference>
<feature type="compositionally biased region" description="Low complexity" evidence="1">
    <location>
        <begin position="64"/>
        <end position="79"/>
    </location>
</feature>
<dbReference type="AlphaFoldDB" id="A0A841H0R5"/>
<protein>
    <submittedName>
        <fullName evidence="2">Glycerol-3-phosphate dehydrogenase</fullName>
    </submittedName>
</protein>
<feature type="region of interest" description="Disordered" evidence="1">
    <location>
        <begin position="64"/>
        <end position="89"/>
    </location>
</feature>
<comment type="caution">
    <text evidence="2">The sequence shown here is derived from an EMBL/GenBank/DDBJ whole genome shotgun (WGS) entry which is preliminary data.</text>
</comment>
<proteinExistence type="predicted"/>
<gene>
    <name evidence="2" type="ORF">HNQ61_003147</name>
</gene>
<evidence type="ECO:0000313" key="3">
    <source>
        <dbReference type="Proteomes" id="UP000582837"/>
    </source>
</evidence>
<keyword evidence="3" id="KW-1185">Reference proteome</keyword>
<evidence type="ECO:0000313" key="2">
    <source>
        <dbReference type="EMBL" id="MBB6071519.1"/>
    </source>
</evidence>
<dbReference type="Proteomes" id="UP000582837">
    <property type="component" value="Unassembled WGS sequence"/>
</dbReference>
<evidence type="ECO:0000256" key="1">
    <source>
        <dbReference type="SAM" id="MobiDB-lite"/>
    </source>
</evidence>
<dbReference type="RefSeq" id="WP_170034982.1">
    <property type="nucleotide sequence ID" value="NZ_JABDTL010000001.1"/>
</dbReference>
<dbReference type="Pfam" id="PF09720">
    <property type="entry name" value="Unstab_antitox"/>
    <property type="match status" value="1"/>
</dbReference>
<sequence length="127" mass="14115">MNLSPQQVQDEALAMSPGHRLHLMLILSASLDDEEDDELLDDPEWPAELARHIARAEAEMAEARAAAMADAAQSDQAASGDAETEEALEAERAWAEEIRTRVDDYRSGRVQLVPSDEVFTRLRDQLT</sequence>
<reference evidence="2 3" key="1">
    <citation type="submission" date="2020-08" db="EMBL/GenBank/DDBJ databases">
        <title>Genomic Encyclopedia of Type Strains, Phase IV (KMG-IV): sequencing the most valuable type-strain genomes for metagenomic binning, comparative biology and taxonomic classification.</title>
        <authorList>
            <person name="Goeker M."/>
        </authorList>
    </citation>
    <scope>NUCLEOTIDE SEQUENCE [LARGE SCALE GENOMIC DNA]</scope>
    <source>
        <strain evidence="2 3">DSM 29007</strain>
    </source>
</reference>
<organism evidence="2 3">
    <name type="scientific">Longimicrobium terrae</name>
    <dbReference type="NCBI Taxonomy" id="1639882"/>
    <lineage>
        <taxon>Bacteria</taxon>
        <taxon>Pseudomonadati</taxon>
        <taxon>Gemmatimonadota</taxon>
        <taxon>Longimicrobiia</taxon>
        <taxon>Longimicrobiales</taxon>
        <taxon>Longimicrobiaceae</taxon>
        <taxon>Longimicrobium</taxon>
    </lineage>
</organism>
<accession>A0A841H0R5</accession>
<dbReference type="EMBL" id="JACHIA010000009">
    <property type="protein sequence ID" value="MBB6071519.1"/>
    <property type="molecule type" value="Genomic_DNA"/>
</dbReference>
<name>A0A841H0R5_9BACT</name>